<protein>
    <submittedName>
        <fullName evidence="3">MBL fold metallo-hydrolase</fullName>
    </submittedName>
</protein>
<dbReference type="Gene3D" id="3.60.15.10">
    <property type="entry name" value="Ribonuclease Z/Hydroxyacylglutathione hydrolase-like"/>
    <property type="match status" value="1"/>
</dbReference>
<reference evidence="3 4" key="1">
    <citation type="submission" date="2023-07" db="EMBL/GenBank/DDBJ databases">
        <title>The novel representative of Negativicutes class, Anaeroselena agilis gen. nov. sp. nov.</title>
        <authorList>
            <person name="Prokofeva M.I."/>
            <person name="Elcheninov A.G."/>
            <person name="Klyukina A."/>
            <person name="Kublanov I.V."/>
            <person name="Frolov E.N."/>
            <person name="Podosokorskaya O.A."/>
        </authorList>
    </citation>
    <scope>NUCLEOTIDE SEQUENCE [LARGE SCALE GENOMIC DNA]</scope>
    <source>
        <strain evidence="3 4">4137-cl</strain>
    </source>
</reference>
<feature type="domain" description="Metallo-beta-lactamase" evidence="2">
    <location>
        <begin position="20"/>
        <end position="213"/>
    </location>
</feature>
<sequence length="250" mass="26491">MELRLVRHATHIVNMGGVKLLVDPVLSPAGAMPPIDNSPNPLRNPLVGLPINESDLAAVDGILCTHTHRDHFDAAAAERLPKELPVFCQPADEAKFRDFGFVKVTAVGDTAEWRGVSLTRTGGRHGSGELAERMGPVSGYVLRCPGEPTLYIAGDTVWCPEVAAALAEHRPEVIVLFAGAAQFLSGGPITMGTADIAAVCAAAPAARVMVVHMEAFNHCLLTRPLLREFLEREGLAAQVTVPADGASVKL</sequence>
<dbReference type="PANTHER" id="PTHR43546">
    <property type="entry name" value="UPF0173 METAL-DEPENDENT HYDROLASE MJ1163-RELATED"/>
    <property type="match status" value="1"/>
</dbReference>
<name>A0ABU3NTT5_9FIRM</name>
<dbReference type="RefSeq" id="WP_413778773.1">
    <property type="nucleotide sequence ID" value="NZ_JAUOZS010000001.1"/>
</dbReference>
<dbReference type="EMBL" id="JAUOZS010000001">
    <property type="protein sequence ID" value="MDT8900217.1"/>
    <property type="molecule type" value="Genomic_DNA"/>
</dbReference>
<organism evidence="3 4">
    <name type="scientific">Anaeroselena agilis</name>
    <dbReference type="NCBI Taxonomy" id="3063788"/>
    <lineage>
        <taxon>Bacteria</taxon>
        <taxon>Bacillati</taxon>
        <taxon>Bacillota</taxon>
        <taxon>Negativicutes</taxon>
        <taxon>Acetonemataceae</taxon>
        <taxon>Anaeroselena</taxon>
    </lineage>
</organism>
<evidence type="ECO:0000313" key="4">
    <source>
        <dbReference type="Proteomes" id="UP001254848"/>
    </source>
</evidence>
<dbReference type="PANTHER" id="PTHR43546:SF9">
    <property type="entry name" value="L-ASCORBATE-6-PHOSPHATE LACTONASE ULAG-RELATED"/>
    <property type="match status" value="1"/>
</dbReference>
<dbReference type="Pfam" id="PF12706">
    <property type="entry name" value="Lactamase_B_2"/>
    <property type="match status" value="1"/>
</dbReference>
<dbReference type="SUPFAM" id="SSF56281">
    <property type="entry name" value="Metallo-hydrolase/oxidoreductase"/>
    <property type="match status" value="1"/>
</dbReference>
<evidence type="ECO:0000259" key="2">
    <source>
        <dbReference type="Pfam" id="PF12706"/>
    </source>
</evidence>
<evidence type="ECO:0000313" key="3">
    <source>
        <dbReference type="EMBL" id="MDT8900217.1"/>
    </source>
</evidence>
<comment type="caution">
    <text evidence="3">The sequence shown here is derived from an EMBL/GenBank/DDBJ whole genome shotgun (WGS) entry which is preliminary data.</text>
</comment>
<dbReference type="InterPro" id="IPR001279">
    <property type="entry name" value="Metallo-B-lactamas"/>
</dbReference>
<keyword evidence="1" id="KW-0378">Hydrolase</keyword>
<dbReference type="InterPro" id="IPR050114">
    <property type="entry name" value="UPF0173_UPF0282_UlaG_hydrolase"/>
</dbReference>
<gene>
    <name evidence="3" type="ORF">Q4T40_03060</name>
</gene>
<proteinExistence type="predicted"/>
<keyword evidence="4" id="KW-1185">Reference proteome</keyword>
<evidence type="ECO:0000256" key="1">
    <source>
        <dbReference type="ARBA" id="ARBA00022801"/>
    </source>
</evidence>
<dbReference type="InterPro" id="IPR036866">
    <property type="entry name" value="RibonucZ/Hydroxyglut_hydro"/>
</dbReference>
<dbReference type="Proteomes" id="UP001254848">
    <property type="component" value="Unassembled WGS sequence"/>
</dbReference>
<accession>A0ABU3NTT5</accession>